<dbReference type="RefSeq" id="WP_006799734.1">
    <property type="nucleotide sequence ID" value="NZ_GL891983.1"/>
</dbReference>
<reference evidence="3 4" key="1">
    <citation type="submission" date="2011-04" db="EMBL/GenBank/DDBJ databases">
        <title>The Genome Sequence of Dysgonomonas gadei ATCC BAA-286.</title>
        <authorList>
            <consortium name="The Broad Institute Genome Sequencing Platform"/>
            <person name="Earl A."/>
            <person name="Ward D."/>
            <person name="Feldgarden M."/>
            <person name="Gevers D."/>
            <person name="Pudlo N."/>
            <person name="Martens E."/>
            <person name="Allen-Vercoe E."/>
            <person name="Young S.K."/>
            <person name="Zeng Q."/>
            <person name="Gargeya S."/>
            <person name="Fitzgerald M."/>
            <person name="Haas B."/>
            <person name="Abouelleil A."/>
            <person name="Alvarado L."/>
            <person name="Arachchi H.M."/>
            <person name="Berlin A."/>
            <person name="Brown A."/>
            <person name="Chapman S.B."/>
            <person name="Chen Z."/>
            <person name="Dunbar C."/>
            <person name="Freedman E."/>
            <person name="Gearin G."/>
            <person name="Gellesch M."/>
            <person name="Goldberg J."/>
            <person name="Griggs A."/>
            <person name="Gujja S."/>
            <person name="Heiman D."/>
            <person name="Howarth C."/>
            <person name="Larson L."/>
            <person name="Lui A."/>
            <person name="MacDonald P.J.P."/>
            <person name="Mehta T."/>
            <person name="Montmayeur A."/>
            <person name="Murphy C."/>
            <person name="Neiman D."/>
            <person name="Pearson M."/>
            <person name="Priest M."/>
            <person name="Roberts A."/>
            <person name="Saif S."/>
            <person name="Shea T."/>
            <person name="Shenoy N."/>
            <person name="Sisk P."/>
            <person name="Stolte C."/>
            <person name="Sykes S."/>
            <person name="Yandava C."/>
            <person name="Wortman J."/>
            <person name="Nusbaum C."/>
            <person name="Birren B."/>
        </authorList>
    </citation>
    <scope>NUCLEOTIDE SEQUENCE [LARGE SCALE GENOMIC DNA]</scope>
    <source>
        <strain evidence="3 4">ATCC BAA-286</strain>
    </source>
</reference>
<comment type="caution">
    <text evidence="3">The sequence shown here is derived from an EMBL/GenBank/DDBJ whole genome shotgun (WGS) entry which is preliminary data.</text>
</comment>
<keyword evidence="4" id="KW-1185">Reference proteome</keyword>
<dbReference type="InterPro" id="IPR058514">
    <property type="entry name" value="DUF8201"/>
</dbReference>
<organism evidence="3 4">
    <name type="scientific">Dysgonomonas gadei ATCC BAA-286</name>
    <dbReference type="NCBI Taxonomy" id="742766"/>
    <lineage>
        <taxon>Bacteria</taxon>
        <taxon>Pseudomonadati</taxon>
        <taxon>Bacteroidota</taxon>
        <taxon>Bacteroidia</taxon>
        <taxon>Bacteroidales</taxon>
        <taxon>Dysgonomonadaceae</taxon>
        <taxon>Dysgonomonas</taxon>
    </lineage>
</organism>
<feature type="transmembrane region" description="Helical" evidence="1">
    <location>
        <begin position="257"/>
        <end position="287"/>
    </location>
</feature>
<dbReference type="Proteomes" id="UP000004913">
    <property type="component" value="Unassembled WGS sequence"/>
</dbReference>
<feature type="transmembrane region" description="Helical" evidence="1">
    <location>
        <begin position="299"/>
        <end position="323"/>
    </location>
</feature>
<feature type="transmembrane region" description="Helical" evidence="1">
    <location>
        <begin position="6"/>
        <end position="26"/>
    </location>
</feature>
<gene>
    <name evidence="3" type="ORF">HMPREF9455_02204</name>
</gene>
<feature type="transmembrane region" description="Helical" evidence="1">
    <location>
        <begin position="62"/>
        <end position="80"/>
    </location>
</feature>
<feature type="transmembrane region" description="Helical" evidence="1">
    <location>
        <begin position="429"/>
        <end position="448"/>
    </location>
</feature>
<dbReference type="AlphaFoldDB" id="F5IYZ6"/>
<sequence length="604" mass="70376">MLAILLCWLCISVTFLSLGDFFILVYNKICNKNEKYSITDTLFLGMAFITIPLSVSSFWLPANHYILLSLFIFSILYWGIRHKHFMYCIRRIRKHISSLFIYQSVVIVLAMLSIAFFAVWLGEQWMSYDTFYYHQAAIRWNEEYAIVPGLGNVEERFGFNSNYMLISAVYTLRFIFGEPIYGFQSFMCAAVMAWILIETFKSGFEIKRVIILLLYTAFILIDRHTLSVTSTDIIPNLTIIYLAIKTVLYPHLVKRKLLFYAAVPVALITFKLSGALIALSTIIIFFALLKHKNYRTATFVFSIAFIIMGLWLTRNVIISGYLVHPLYQIDLFSFDWKVPADILIKETNHISGHARNDYMNQIVEDFSAFRTWKEYSWHIPLFALSLASIIFISSKIIKKRKELNPVYIYMSCILAVNIIYWLLTAPSIRFGYGYVFSLFFLAVILLFFQKKQDNTKLNTLLLAVESKSGKRYTSFNLCKYVSIFLFGFIFIHSYKHVSDYRPFLRKYCDYSKSQSNMRVFYAPYSTNHQITETSKRMNISGIPFEPYKINNNITIYIATEERGFIYDIVPATSNVERGAQNYHNLEARGTSIQDGFRSKARKTE</sequence>
<evidence type="ECO:0000313" key="3">
    <source>
        <dbReference type="EMBL" id="EGK01371.1"/>
    </source>
</evidence>
<dbReference type="InterPro" id="IPR058065">
    <property type="entry name" value="LIC_10190-like"/>
</dbReference>
<protein>
    <recommendedName>
        <fullName evidence="2">DUF8201 domain-containing protein</fullName>
    </recommendedName>
</protein>
<feature type="transmembrane region" description="Helical" evidence="1">
    <location>
        <begin position="477"/>
        <end position="494"/>
    </location>
</feature>
<feature type="transmembrane region" description="Helical" evidence="1">
    <location>
        <begin position="209"/>
        <end position="226"/>
    </location>
</feature>
<proteinExistence type="predicted"/>
<evidence type="ECO:0000256" key="1">
    <source>
        <dbReference type="SAM" id="Phobius"/>
    </source>
</evidence>
<evidence type="ECO:0000259" key="2">
    <source>
        <dbReference type="Pfam" id="PF26626"/>
    </source>
</evidence>
<feature type="transmembrane region" description="Helical" evidence="1">
    <location>
        <begin position="375"/>
        <end position="394"/>
    </location>
</feature>
<feature type="transmembrane region" description="Helical" evidence="1">
    <location>
        <begin position="100"/>
        <end position="121"/>
    </location>
</feature>
<keyword evidence="1" id="KW-0472">Membrane</keyword>
<feature type="transmembrane region" description="Helical" evidence="1">
    <location>
        <begin position="406"/>
        <end position="423"/>
    </location>
</feature>
<feature type="domain" description="DUF8201" evidence="2">
    <location>
        <begin position="1"/>
        <end position="436"/>
    </location>
</feature>
<dbReference type="NCBIfam" id="NF047510">
    <property type="entry name" value="LIC_10190_fam"/>
    <property type="match status" value="1"/>
</dbReference>
<feature type="transmembrane region" description="Helical" evidence="1">
    <location>
        <begin position="38"/>
        <end position="56"/>
    </location>
</feature>
<accession>F5IYZ6</accession>
<dbReference type="OrthoDB" id="344987at2"/>
<dbReference type="STRING" id="742766.HMPREF9455_02204"/>
<dbReference type="HOGENOM" id="CLU_446016_0_0_10"/>
<keyword evidence="1" id="KW-1133">Transmembrane helix</keyword>
<feature type="transmembrane region" description="Helical" evidence="1">
    <location>
        <begin position="180"/>
        <end position="197"/>
    </location>
</feature>
<dbReference type="EMBL" id="ADLV01000027">
    <property type="protein sequence ID" value="EGK01371.1"/>
    <property type="molecule type" value="Genomic_DNA"/>
</dbReference>
<evidence type="ECO:0000313" key="4">
    <source>
        <dbReference type="Proteomes" id="UP000004913"/>
    </source>
</evidence>
<name>F5IYZ6_9BACT</name>
<dbReference type="Pfam" id="PF26626">
    <property type="entry name" value="DUF8201"/>
    <property type="match status" value="1"/>
</dbReference>
<keyword evidence="1" id="KW-0812">Transmembrane</keyword>